<protein>
    <submittedName>
        <fullName evidence="1">Uncharacterized protein</fullName>
    </submittedName>
</protein>
<proteinExistence type="predicted"/>
<dbReference type="Proteomes" id="UP000324800">
    <property type="component" value="Unassembled WGS sequence"/>
</dbReference>
<evidence type="ECO:0000313" key="1">
    <source>
        <dbReference type="EMBL" id="KAA6365260.1"/>
    </source>
</evidence>
<gene>
    <name evidence="1" type="ORF">EZS28_039213</name>
</gene>
<dbReference type="OrthoDB" id="6610782at2759"/>
<accession>A0A5J4U527</accession>
<dbReference type="AlphaFoldDB" id="A0A5J4U527"/>
<organism evidence="1 2">
    <name type="scientific">Streblomastix strix</name>
    <dbReference type="NCBI Taxonomy" id="222440"/>
    <lineage>
        <taxon>Eukaryota</taxon>
        <taxon>Metamonada</taxon>
        <taxon>Preaxostyla</taxon>
        <taxon>Oxymonadida</taxon>
        <taxon>Streblomastigidae</taxon>
        <taxon>Streblomastix</taxon>
    </lineage>
</organism>
<comment type="caution">
    <text evidence="1">The sequence shown here is derived from an EMBL/GenBank/DDBJ whole genome shotgun (WGS) entry which is preliminary data.</text>
</comment>
<dbReference type="EMBL" id="SNRW01020648">
    <property type="protein sequence ID" value="KAA6365260.1"/>
    <property type="molecule type" value="Genomic_DNA"/>
</dbReference>
<dbReference type="PANTHER" id="PTHR46880">
    <property type="entry name" value="RAS-ASSOCIATING DOMAIN-CONTAINING PROTEIN"/>
    <property type="match status" value="1"/>
</dbReference>
<dbReference type="PANTHER" id="PTHR46880:SF5">
    <property type="entry name" value="DUF4371 DOMAIN-CONTAINING PROTEIN"/>
    <property type="match status" value="1"/>
</dbReference>
<sequence length="164" mass="18223">MLAQVALTVPMSPAWAERGISLISIIKTDLRSKLTERMLSFLMNIKIDGPIQLSDDDAKAIANIWIKKKERRNVNYRQKQQLINKDSQIEVPDNLPVFADGKTMGDPSFSIISEVGFSDLKANKFPTAELGCEFIESNFIYGTYTNLGLVLNDLTGEDIAPSIA</sequence>
<name>A0A5J4U527_9EUKA</name>
<reference evidence="1 2" key="1">
    <citation type="submission" date="2019-03" db="EMBL/GenBank/DDBJ databases">
        <title>Single cell metagenomics reveals metabolic interactions within the superorganism composed of flagellate Streblomastix strix and complex community of Bacteroidetes bacteria on its surface.</title>
        <authorList>
            <person name="Treitli S.C."/>
            <person name="Kolisko M."/>
            <person name="Husnik F."/>
            <person name="Keeling P."/>
            <person name="Hampl V."/>
        </authorList>
    </citation>
    <scope>NUCLEOTIDE SEQUENCE [LARGE SCALE GENOMIC DNA]</scope>
    <source>
        <strain evidence="1">ST1C</strain>
    </source>
</reference>
<evidence type="ECO:0000313" key="2">
    <source>
        <dbReference type="Proteomes" id="UP000324800"/>
    </source>
</evidence>